<sequence length="175" mass="20288">MKPLIVLVTLLALLHALPVPQDNDFQQLLPYVPSEFIAFWRSLTMEEATYIAGLYPKLQTEESPFMILEEVSKHSHSLYERFTSLIDHMYTKMARLSTTSREFLGQIGEKILAIEPGSKGQAKPWIKEAKAMARNLDRKYQREISKNFPTLRKLFEDEEDVIETVTVKKDLWLDA</sequence>
<name>A0A4V5ZZC4_STECR</name>
<dbReference type="Proteomes" id="UP000298663">
    <property type="component" value="Unassembled WGS sequence"/>
</dbReference>
<keyword evidence="3" id="KW-0964">Secreted</keyword>
<organism evidence="8 9">
    <name type="scientific">Steinernema carpocapsae</name>
    <name type="common">Entomopathogenic nematode</name>
    <dbReference type="NCBI Taxonomy" id="34508"/>
    <lineage>
        <taxon>Eukaryota</taxon>
        <taxon>Metazoa</taxon>
        <taxon>Ecdysozoa</taxon>
        <taxon>Nematoda</taxon>
        <taxon>Chromadorea</taxon>
        <taxon>Rhabditida</taxon>
        <taxon>Tylenchina</taxon>
        <taxon>Panagrolaimomorpha</taxon>
        <taxon>Strongyloidoidea</taxon>
        <taxon>Steinernematidae</taxon>
        <taxon>Steinernema</taxon>
    </lineage>
</organism>
<dbReference type="Pfam" id="PF05823">
    <property type="entry name" value="Gp-FAR-1"/>
    <property type="match status" value="1"/>
</dbReference>
<evidence type="ECO:0000256" key="3">
    <source>
        <dbReference type="ARBA" id="ARBA00022525"/>
    </source>
</evidence>
<dbReference type="Gene3D" id="1.20.120.1100">
    <property type="match status" value="1"/>
</dbReference>
<evidence type="ECO:0000256" key="5">
    <source>
        <dbReference type="ARBA" id="ARBA00023054"/>
    </source>
</evidence>
<feature type="chain" id="PRO_5020976244" description="Fatty-acid and retinol-binding protein 1" evidence="7">
    <location>
        <begin position="17"/>
        <end position="175"/>
    </location>
</feature>
<keyword evidence="4 7" id="KW-0732">Signal</keyword>
<dbReference type="EMBL" id="AZBU02000008">
    <property type="protein sequence ID" value="TKR67015.1"/>
    <property type="molecule type" value="Genomic_DNA"/>
</dbReference>
<reference evidence="8 9" key="1">
    <citation type="journal article" date="2015" name="Genome Biol.">
        <title>Comparative genomics of Steinernema reveals deeply conserved gene regulatory networks.</title>
        <authorList>
            <person name="Dillman A.R."/>
            <person name="Macchietto M."/>
            <person name="Porter C.F."/>
            <person name="Rogers A."/>
            <person name="Williams B."/>
            <person name="Antoshechkin I."/>
            <person name="Lee M.M."/>
            <person name="Goodwin Z."/>
            <person name="Lu X."/>
            <person name="Lewis E.E."/>
            <person name="Goodrich-Blair H."/>
            <person name="Stock S.P."/>
            <person name="Adams B.J."/>
            <person name="Sternberg P.W."/>
            <person name="Mortazavi A."/>
        </authorList>
    </citation>
    <scope>NUCLEOTIDE SEQUENCE [LARGE SCALE GENOMIC DNA]</scope>
    <source>
        <strain evidence="8 9">ALL</strain>
    </source>
</reference>
<gene>
    <name evidence="8" type="ORF">L596_023231</name>
</gene>
<accession>A0A4V5ZZC4</accession>
<evidence type="ECO:0000256" key="2">
    <source>
        <dbReference type="ARBA" id="ARBA00006648"/>
    </source>
</evidence>
<evidence type="ECO:0000313" key="8">
    <source>
        <dbReference type="EMBL" id="TKR67015.1"/>
    </source>
</evidence>
<keyword evidence="6" id="KW-0446">Lipid-binding</keyword>
<dbReference type="InterPro" id="IPR008632">
    <property type="entry name" value="Gp-FAR-1"/>
</dbReference>
<dbReference type="GO" id="GO:0005576">
    <property type="term" value="C:extracellular region"/>
    <property type="evidence" value="ECO:0007669"/>
    <property type="project" value="UniProtKB-SubCell"/>
</dbReference>
<evidence type="ECO:0000256" key="4">
    <source>
        <dbReference type="ARBA" id="ARBA00022729"/>
    </source>
</evidence>
<evidence type="ECO:0000256" key="6">
    <source>
        <dbReference type="ARBA" id="ARBA00023121"/>
    </source>
</evidence>
<evidence type="ECO:0000256" key="1">
    <source>
        <dbReference type="ARBA" id="ARBA00004613"/>
    </source>
</evidence>
<dbReference type="GO" id="GO:0008289">
    <property type="term" value="F:lipid binding"/>
    <property type="evidence" value="ECO:0007669"/>
    <property type="project" value="UniProtKB-KW"/>
</dbReference>
<evidence type="ECO:0008006" key="10">
    <source>
        <dbReference type="Google" id="ProtNLM"/>
    </source>
</evidence>
<evidence type="ECO:0000256" key="7">
    <source>
        <dbReference type="SAM" id="SignalP"/>
    </source>
</evidence>
<proteinExistence type="inferred from homology"/>
<reference evidence="8 9" key="2">
    <citation type="journal article" date="2019" name="G3 (Bethesda)">
        <title>Hybrid Assembly of the Genome of the Entomopathogenic Nematode Steinernema carpocapsae Identifies the X-Chromosome.</title>
        <authorList>
            <person name="Serra L."/>
            <person name="Macchietto M."/>
            <person name="Macias-Munoz A."/>
            <person name="McGill C.J."/>
            <person name="Rodriguez I.M."/>
            <person name="Rodriguez B."/>
            <person name="Murad R."/>
            <person name="Mortazavi A."/>
        </authorList>
    </citation>
    <scope>NUCLEOTIDE SEQUENCE [LARGE SCALE GENOMIC DNA]</scope>
    <source>
        <strain evidence="8 9">ALL</strain>
    </source>
</reference>
<evidence type="ECO:0000313" key="9">
    <source>
        <dbReference type="Proteomes" id="UP000298663"/>
    </source>
</evidence>
<dbReference type="AlphaFoldDB" id="A0A4V5ZZC4"/>
<comment type="similarity">
    <text evidence="2">Belongs to the fatty-acid and retinol-binding protein (FARBP) family.</text>
</comment>
<keyword evidence="5" id="KW-0175">Coiled coil</keyword>
<comment type="subcellular location">
    <subcellularLocation>
        <location evidence="1">Secreted</location>
    </subcellularLocation>
</comment>
<protein>
    <recommendedName>
        <fullName evidence="10">Fatty-acid and retinol-binding protein 1</fullName>
    </recommendedName>
</protein>
<feature type="signal peptide" evidence="7">
    <location>
        <begin position="1"/>
        <end position="16"/>
    </location>
</feature>
<comment type="caution">
    <text evidence="8">The sequence shown here is derived from an EMBL/GenBank/DDBJ whole genome shotgun (WGS) entry which is preliminary data.</text>
</comment>
<keyword evidence="9" id="KW-1185">Reference proteome</keyword>